<dbReference type="Proteomes" id="UP000053555">
    <property type="component" value="Unassembled WGS sequence"/>
</dbReference>
<name>A0A0B2R970_GLYSO</name>
<reference evidence="1" key="1">
    <citation type="submission" date="2014-07" db="EMBL/GenBank/DDBJ databases">
        <title>Identification of a novel salt tolerance gene in wild soybean by whole-genome sequencing.</title>
        <authorList>
            <person name="Lam H.-M."/>
            <person name="Qi X."/>
            <person name="Li M.-W."/>
            <person name="Liu X."/>
            <person name="Xie M."/>
            <person name="Ni M."/>
            <person name="Xu X."/>
        </authorList>
    </citation>
    <scope>NUCLEOTIDE SEQUENCE [LARGE SCALE GENOMIC DNA]</scope>
    <source>
        <tissue evidence="1">Root</tissue>
    </source>
</reference>
<protein>
    <submittedName>
        <fullName evidence="1">Uncharacterized protein</fullName>
    </submittedName>
</protein>
<proteinExistence type="predicted"/>
<evidence type="ECO:0000313" key="1">
    <source>
        <dbReference type="EMBL" id="KHN28498.1"/>
    </source>
</evidence>
<gene>
    <name evidence="1" type="ORF">glysoja_049031</name>
</gene>
<accession>A0A0B2R970</accession>
<dbReference type="AlphaFoldDB" id="A0A0B2R970"/>
<sequence length="108" mass="12232">MIVAHCLGDLDALSNYDPLLFLHCCSYVVEDCSHRTLYLPACNVLYAEIQFVLTIERGIVKPEFGPKFAFSSTSRLGSLVSDMRLPPYLNLLTKVMKGNWLCFTRINL</sequence>
<organism evidence="1">
    <name type="scientific">Glycine soja</name>
    <name type="common">Wild soybean</name>
    <dbReference type="NCBI Taxonomy" id="3848"/>
    <lineage>
        <taxon>Eukaryota</taxon>
        <taxon>Viridiplantae</taxon>
        <taxon>Streptophyta</taxon>
        <taxon>Embryophyta</taxon>
        <taxon>Tracheophyta</taxon>
        <taxon>Spermatophyta</taxon>
        <taxon>Magnoliopsida</taxon>
        <taxon>eudicotyledons</taxon>
        <taxon>Gunneridae</taxon>
        <taxon>Pentapetalae</taxon>
        <taxon>rosids</taxon>
        <taxon>fabids</taxon>
        <taxon>Fabales</taxon>
        <taxon>Fabaceae</taxon>
        <taxon>Papilionoideae</taxon>
        <taxon>50 kb inversion clade</taxon>
        <taxon>NPAAA clade</taxon>
        <taxon>indigoferoid/millettioid clade</taxon>
        <taxon>Phaseoleae</taxon>
        <taxon>Glycine</taxon>
        <taxon>Glycine subgen. Soja</taxon>
    </lineage>
</organism>
<dbReference type="EMBL" id="KN652645">
    <property type="protein sequence ID" value="KHN28498.1"/>
    <property type="molecule type" value="Genomic_DNA"/>
</dbReference>